<keyword evidence="1" id="KW-0255">Endonuclease</keyword>
<dbReference type="GO" id="GO:0004519">
    <property type="term" value="F:endonuclease activity"/>
    <property type="evidence" value="ECO:0007669"/>
    <property type="project" value="UniProtKB-KW"/>
</dbReference>
<keyword evidence="1" id="KW-0378">Hydrolase</keyword>
<dbReference type="EMBL" id="VXMH01000101">
    <property type="protein sequence ID" value="MYC96959.1"/>
    <property type="molecule type" value="Genomic_DNA"/>
</dbReference>
<dbReference type="AlphaFoldDB" id="A0A6B1DBJ7"/>
<sequence length="307" mass="35053">MNQNDYVLPTPHLAKLRALLQNPRLPEADKPRVEEAVMHYEDWIRELKSVTPRQANTVKELVEATNVYKTFIELKLIFDSPEDFLYRQKGQLKLDNTIIEEFLPHLIIGSLKLPEKGFEFGPQKSFAGLSFDSNLIEVGGGGHAILRAKDQDFVLGKRIFIQTSFDRDFGDADSLEAHLGYVCAECKTNLDKTMFQEAVATSRDLKTAVPSALYFLVCEFLDMSPVPIAATHIDDVLIVRKAKRMSANERQQYKSAKQREKLRASFLEFLEASRFSADVFQRMIDTIQVKIDDFSTSTDEVLERGYF</sequence>
<organism evidence="1">
    <name type="scientific">Caldilineaceae bacterium SB0661_bin_32</name>
    <dbReference type="NCBI Taxonomy" id="2605255"/>
    <lineage>
        <taxon>Bacteria</taxon>
        <taxon>Bacillati</taxon>
        <taxon>Chloroflexota</taxon>
        <taxon>Caldilineae</taxon>
        <taxon>Caldilineales</taxon>
        <taxon>Caldilineaceae</taxon>
    </lineage>
</organism>
<protein>
    <submittedName>
        <fullName evidence="1">Bpu10I family restriction endonuclease</fullName>
    </submittedName>
</protein>
<proteinExistence type="predicted"/>
<gene>
    <name evidence="1" type="ORF">F4X14_18535</name>
</gene>
<dbReference type="Pfam" id="PF09549">
    <property type="entry name" value="RE_Bpu10I"/>
    <property type="match status" value="1"/>
</dbReference>
<accession>A0A6B1DBJ7</accession>
<name>A0A6B1DBJ7_9CHLR</name>
<reference evidence="1" key="1">
    <citation type="submission" date="2019-09" db="EMBL/GenBank/DDBJ databases">
        <title>Characterisation of the sponge microbiome using genome-centric metagenomics.</title>
        <authorList>
            <person name="Engelberts J.P."/>
            <person name="Robbins S.J."/>
            <person name="De Goeij J.M."/>
            <person name="Aranda M."/>
            <person name="Bell S.C."/>
            <person name="Webster N.S."/>
        </authorList>
    </citation>
    <scope>NUCLEOTIDE SEQUENCE</scope>
    <source>
        <strain evidence="1">SB0661_bin_32</strain>
    </source>
</reference>
<comment type="caution">
    <text evidence="1">The sequence shown here is derived from an EMBL/GenBank/DDBJ whole genome shotgun (WGS) entry which is preliminary data.</text>
</comment>
<dbReference type="InterPro" id="IPR018577">
    <property type="entry name" value="Restrct_endonuc_II_Bpu10I"/>
</dbReference>
<keyword evidence="1" id="KW-0540">Nuclease</keyword>
<evidence type="ECO:0000313" key="1">
    <source>
        <dbReference type="EMBL" id="MYC96959.1"/>
    </source>
</evidence>